<dbReference type="RefSeq" id="XP_045950842.1">
    <property type="nucleotide sequence ID" value="XM_046101146.1"/>
</dbReference>
<dbReference type="GO" id="GO:0003700">
    <property type="term" value="F:DNA-binding transcription factor activity"/>
    <property type="evidence" value="ECO:0007669"/>
    <property type="project" value="InterPro"/>
</dbReference>
<dbReference type="CDD" id="cd14688">
    <property type="entry name" value="bZIP_YAP"/>
    <property type="match status" value="1"/>
</dbReference>
<dbReference type="PROSITE" id="PS00036">
    <property type="entry name" value="BZIP_BASIC"/>
    <property type="match status" value="1"/>
</dbReference>
<dbReference type="AlphaFoldDB" id="A0A9P8RE31"/>
<name>A0A9P8RE31_9PEZI</name>
<dbReference type="InterPro" id="IPR021833">
    <property type="entry name" value="DUF3425"/>
</dbReference>
<organism evidence="2 3">
    <name type="scientific">Truncatella angustata</name>
    <dbReference type="NCBI Taxonomy" id="152316"/>
    <lineage>
        <taxon>Eukaryota</taxon>
        <taxon>Fungi</taxon>
        <taxon>Dikarya</taxon>
        <taxon>Ascomycota</taxon>
        <taxon>Pezizomycotina</taxon>
        <taxon>Sordariomycetes</taxon>
        <taxon>Xylariomycetidae</taxon>
        <taxon>Amphisphaeriales</taxon>
        <taxon>Sporocadaceae</taxon>
        <taxon>Truncatella</taxon>
    </lineage>
</organism>
<protein>
    <recommendedName>
        <fullName evidence="1">BZIP domain-containing protein</fullName>
    </recommendedName>
</protein>
<reference evidence="2" key="1">
    <citation type="journal article" date="2021" name="Nat. Commun.">
        <title>Genetic determinants of endophytism in the Arabidopsis root mycobiome.</title>
        <authorList>
            <person name="Mesny F."/>
            <person name="Miyauchi S."/>
            <person name="Thiergart T."/>
            <person name="Pickel B."/>
            <person name="Atanasova L."/>
            <person name="Karlsson M."/>
            <person name="Huettel B."/>
            <person name="Barry K.W."/>
            <person name="Haridas S."/>
            <person name="Chen C."/>
            <person name="Bauer D."/>
            <person name="Andreopoulos W."/>
            <person name="Pangilinan J."/>
            <person name="LaButti K."/>
            <person name="Riley R."/>
            <person name="Lipzen A."/>
            <person name="Clum A."/>
            <person name="Drula E."/>
            <person name="Henrissat B."/>
            <person name="Kohler A."/>
            <person name="Grigoriev I.V."/>
            <person name="Martin F.M."/>
            <person name="Hacquard S."/>
        </authorList>
    </citation>
    <scope>NUCLEOTIDE SEQUENCE</scope>
    <source>
        <strain evidence="2">MPI-SDFR-AT-0073</strain>
    </source>
</reference>
<dbReference type="Gene3D" id="1.20.5.170">
    <property type="match status" value="1"/>
</dbReference>
<evidence type="ECO:0000259" key="1">
    <source>
        <dbReference type="PROSITE" id="PS00036"/>
    </source>
</evidence>
<dbReference type="GeneID" id="70130038"/>
<gene>
    <name evidence="2" type="ORF">BKA67DRAFT_542676</name>
</gene>
<dbReference type="Proteomes" id="UP000758603">
    <property type="component" value="Unassembled WGS sequence"/>
</dbReference>
<accession>A0A9P8RE31</accession>
<sequence>MPRGHIGTGQLRKRQNAQAQRNYRAKQKNRVHALEQMAASVLASSSSLNASAGHAATDAEIMDTSTRATINVHSGSSSNHNMLAKALSFPVLFSFSRDELIRCVRIMASEGFGLRHIVKYGLISLGYGMAADLFDQASQAPSQRWIELVKLSYGGIDMKLVVSRGITLLGRLRNPPAWPSLETLRATCPNPPSTITLSVVSILSAQLLNMQFLDISPDMLWDEDSVSPLYDPHLEKDGASLNGHGCIRTIPRDLQPTTNQRLFPHHPYLDLIPWPIFRSNVIAAISLDPPMIDEDDLCLDLTNDGFRCWGTTMGSLHGRGEGVPWDCRSWEATPWFLEKWQCLTGGEDGEMSRNSAWWRSMQGMS</sequence>
<dbReference type="InterPro" id="IPR004827">
    <property type="entry name" value="bZIP"/>
</dbReference>
<comment type="caution">
    <text evidence="2">The sequence shown here is derived from an EMBL/GenBank/DDBJ whole genome shotgun (WGS) entry which is preliminary data.</text>
</comment>
<feature type="domain" description="BZIP" evidence="1">
    <location>
        <begin position="12"/>
        <end position="26"/>
    </location>
</feature>
<evidence type="ECO:0000313" key="2">
    <source>
        <dbReference type="EMBL" id="KAH6638570.1"/>
    </source>
</evidence>
<dbReference type="Pfam" id="PF11905">
    <property type="entry name" value="DUF3425"/>
    <property type="match status" value="1"/>
</dbReference>
<keyword evidence="3" id="KW-1185">Reference proteome</keyword>
<dbReference type="EMBL" id="JAGPXC010000015">
    <property type="protein sequence ID" value="KAH6638570.1"/>
    <property type="molecule type" value="Genomic_DNA"/>
</dbReference>
<evidence type="ECO:0000313" key="3">
    <source>
        <dbReference type="Proteomes" id="UP000758603"/>
    </source>
</evidence>
<dbReference type="PANTHER" id="PTHR38116:SF5">
    <property type="entry name" value="BZIP DOMAIN-CONTAINING PROTEIN"/>
    <property type="match status" value="1"/>
</dbReference>
<dbReference type="PANTHER" id="PTHR38116">
    <property type="entry name" value="CHROMOSOME 7, WHOLE GENOME SHOTGUN SEQUENCE"/>
    <property type="match status" value="1"/>
</dbReference>
<dbReference type="OrthoDB" id="5973539at2759"/>
<proteinExistence type="predicted"/>